<dbReference type="RefSeq" id="WP_200350713.1">
    <property type="nucleotide sequence ID" value="NZ_BAABHZ010000008.1"/>
</dbReference>
<dbReference type="Gene3D" id="3.40.50.300">
    <property type="entry name" value="P-loop containing nucleotide triphosphate hydrolases"/>
    <property type="match status" value="1"/>
</dbReference>
<dbReference type="SUPFAM" id="SSF52540">
    <property type="entry name" value="P-loop containing nucleoside triphosphate hydrolases"/>
    <property type="match status" value="1"/>
</dbReference>
<keyword evidence="3" id="KW-1185">Reference proteome</keyword>
<proteinExistence type="predicted"/>
<organism evidence="2 3">
    <name type="scientific">Luteolibacter yonseiensis</name>
    <dbReference type="NCBI Taxonomy" id="1144680"/>
    <lineage>
        <taxon>Bacteria</taxon>
        <taxon>Pseudomonadati</taxon>
        <taxon>Verrucomicrobiota</taxon>
        <taxon>Verrucomicrobiia</taxon>
        <taxon>Verrucomicrobiales</taxon>
        <taxon>Verrucomicrobiaceae</taxon>
        <taxon>Luteolibacter</taxon>
    </lineage>
</organism>
<sequence>MNRLAALVAQPERPYILPGIYPGRLGVITAVGGASKSFMTLVACVQIAAGLPVLGGLWGPAVPGGRPVVFISREDDIIDLEARLYSICQHLQLTAGAAFEAYCHNLVVCNARFLEPTMDYGIILPEDANGKAIPPVLVVFDTLSRFLPPGTNENDAIQMTEFFVGIEDKLSDWGAGGLLIHHTNKAGMQAARDDLDAAGTERGSVAISFAARTAWSVRKPSQQKAAKHGISEEQRSHYVILEQTKINHGMMHDPQWFRKNSTGVPVPITTPAQSATRPAANRPRIGGVLDDPSTDTARS</sequence>
<gene>
    <name evidence="2" type="ORF">JIN84_09015</name>
</gene>
<dbReference type="InterPro" id="IPR027417">
    <property type="entry name" value="P-loop_NTPase"/>
</dbReference>
<reference evidence="2" key="1">
    <citation type="submission" date="2021-01" db="EMBL/GenBank/DDBJ databases">
        <title>Modified the classification status of verrucomicrobia.</title>
        <authorList>
            <person name="Feng X."/>
        </authorList>
    </citation>
    <scope>NUCLEOTIDE SEQUENCE</scope>
    <source>
        <strain evidence="2">JCM 18052</strain>
    </source>
</reference>
<name>A0A934R2F1_9BACT</name>
<feature type="region of interest" description="Disordered" evidence="1">
    <location>
        <begin position="269"/>
        <end position="299"/>
    </location>
</feature>
<accession>A0A934R2F1</accession>
<dbReference type="AlphaFoldDB" id="A0A934R2F1"/>
<evidence type="ECO:0000313" key="3">
    <source>
        <dbReference type="Proteomes" id="UP000600139"/>
    </source>
</evidence>
<evidence type="ECO:0000313" key="2">
    <source>
        <dbReference type="EMBL" id="MBK1815756.1"/>
    </source>
</evidence>
<dbReference type="EMBL" id="JAENIK010000009">
    <property type="protein sequence ID" value="MBK1815756.1"/>
    <property type="molecule type" value="Genomic_DNA"/>
</dbReference>
<protein>
    <submittedName>
        <fullName evidence="2">AAA family ATPase</fullName>
    </submittedName>
</protein>
<comment type="caution">
    <text evidence="2">The sequence shown here is derived from an EMBL/GenBank/DDBJ whole genome shotgun (WGS) entry which is preliminary data.</text>
</comment>
<evidence type="ECO:0000256" key="1">
    <source>
        <dbReference type="SAM" id="MobiDB-lite"/>
    </source>
</evidence>
<dbReference type="Proteomes" id="UP000600139">
    <property type="component" value="Unassembled WGS sequence"/>
</dbReference>
<dbReference type="Pfam" id="PF13481">
    <property type="entry name" value="AAA_25"/>
    <property type="match status" value="1"/>
</dbReference>